<keyword evidence="4" id="KW-1185">Reference proteome</keyword>
<evidence type="ECO:0000256" key="1">
    <source>
        <dbReference type="ARBA" id="ARBA00006484"/>
    </source>
</evidence>
<dbReference type="EMBL" id="FOBF01000007">
    <property type="protein sequence ID" value="SEL83385.1"/>
    <property type="molecule type" value="Genomic_DNA"/>
</dbReference>
<dbReference type="AlphaFoldDB" id="A0A1H7TFR5"/>
<dbReference type="Proteomes" id="UP000198953">
    <property type="component" value="Unassembled WGS sequence"/>
</dbReference>
<sequence>MDLRLEGKTAVVTGASRGIGLAIVSALTAEGMRVVAGARTVTPELKETGATAVAVDLSTPGGPAELIARAGEELGGIDLLVNNVGGGDGGAGQFDGFLGFDDETWRQTYELNFFSAVRATRAALPSLMERGGSVVNLSSVGARVPHSGPVPYTTAKAALTALGKALAEEFGPKGVRVNTVSPGPVLTSLWNGPGGYGAALAERLGVPLEDLLAGLPSTMGTTTGRFVAPEEIAALVAWLASPYAASVNGADYVVDGGTIKTV</sequence>
<dbReference type="RefSeq" id="WP_091101412.1">
    <property type="nucleotide sequence ID" value="NZ_FOBF01000007.1"/>
</dbReference>
<comment type="similarity">
    <text evidence="1">Belongs to the short-chain dehydrogenases/reductases (SDR) family.</text>
</comment>
<reference evidence="3 4" key="1">
    <citation type="submission" date="2016-10" db="EMBL/GenBank/DDBJ databases">
        <authorList>
            <person name="de Groot N.N."/>
        </authorList>
    </citation>
    <scope>NUCLEOTIDE SEQUENCE [LARGE SCALE GENOMIC DNA]</scope>
    <source>
        <strain evidence="3 4">DSM 43357</strain>
    </source>
</reference>
<dbReference type="OrthoDB" id="8959163at2"/>
<evidence type="ECO:0000256" key="2">
    <source>
        <dbReference type="ARBA" id="ARBA00023002"/>
    </source>
</evidence>
<dbReference type="Pfam" id="PF13561">
    <property type="entry name" value="adh_short_C2"/>
    <property type="match status" value="1"/>
</dbReference>
<dbReference type="PANTHER" id="PTHR42760:SF133">
    <property type="entry name" value="3-OXOACYL-[ACYL-CARRIER-PROTEIN] REDUCTASE"/>
    <property type="match status" value="1"/>
</dbReference>
<gene>
    <name evidence="3" type="ORF">SAMN05660976_03473</name>
</gene>
<keyword evidence="2" id="KW-0560">Oxidoreductase</keyword>
<dbReference type="GO" id="GO:0016616">
    <property type="term" value="F:oxidoreductase activity, acting on the CH-OH group of donors, NAD or NADP as acceptor"/>
    <property type="evidence" value="ECO:0007669"/>
    <property type="project" value="TreeGrafter"/>
</dbReference>
<dbReference type="InterPro" id="IPR036291">
    <property type="entry name" value="NAD(P)-bd_dom_sf"/>
</dbReference>
<evidence type="ECO:0000313" key="4">
    <source>
        <dbReference type="Proteomes" id="UP000198953"/>
    </source>
</evidence>
<dbReference type="CDD" id="cd05233">
    <property type="entry name" value="SDR_c"/>
    <property type="match status" value="1"/>
</dbReference>
<dbReference type="PRINTS" id="PR00081">
    <property type="entry name" value="GDHRDH"/>
</dbReference>
<dbReference type="PRINTS" id="PR00080">
    <property type="entry name" value="SDRFAMILY"/>
</dbReference>
<protein>
    <submittedName>
        <fullName evidence="3">NAD(P)-dependent dehydrogenase, short-chain alcohol dehydrogenase family</fullName>
    </submittedName>
</protein>
<dbReference type="STRING" id="46177.SAMN05660976_03473"/>
<name>A0A1H7TFR5_9ACTN</name>
<dbReference type="SUPFAM" id="SSF51735">
    <property type="entry name" value="NAD(P)-binding Rossmann-fold domains"/>
    <property type="match status" value="1"/>
</dbReference>
<dbReference type="Gene3D" id="3.40.50.720">
    <property type="entry name" value="NAD(P)-binding Rossmann-like Domain"/>
    <property type="match status" value="1"/>
</dbReference>
<dbReference type="InterPro" id="IPR002347">
    <property type="entry name" value="SDR_fam"/>
</dbReference>
<organism evidence="3 4">
    <name type="scientific">Nonomuraea pusilla</name>
    <dbReference type="NCBI Taxonomy" id="46177"/>
    <lineage>
        <taxon>Bacteria</taxon>
        <taxon>Bacillati</taxon>
        <taxon>Actinomycetota</taxon>
        <taxon>Actinomycetes</taxon>
        <taxon>Streptosporangiales</taxon>
        <taxon>Streptosporangiaceae</taxon>
        <taxon>Nonomuraea</taxon>
    </lineage>
</organism>
<dbReference type="PANTHER" id="PTHR42760">
    <property type="entry name" value="SHORT-CHAIN DEHYDROGENASES/REDUCTASES FAMILY MEMBER"/>
    <property type="match status" value="1"/>
</dbReference>
<accession>A0A1H7TFR5</accession>
<proteinExistence type="inferred from homology"/>
<dbReference type="FunFam" id="3.40.50.720:FF:000084">
    <property type="entry name" value="Short-chain dehydrogenase reductase"/>
    <property type="match status" value="1"/>
</dbReference>
<evidence type="ECO:0000313" key="3">
    <source>
        <dbReference type="EMBL" id="SEL83385.1"/>
    </source>
</evidence>